<evidence type="ECO:0000313" key="1">
    <source>
        <dbReference type="EMBL" id="KAF2668294.1"/>
    </source>
</evidence>
<keyword evidence="2" id="KW-1185">Reference proteome</keyword>
<evidence type="ECO:0000313" key="2">
    <source>
        <dbReference type="Proteomes" id="UP000799302"/>
    </source>
</evidence>
<dbReference type="Proteomes" id="UP000799302">
    <property type="component" value="Unassembled WGS sequence"/>
</dbReference>
<dbReference type="PANTHER" id="PTHR24148:SF73">
    <property type="entry name" value="HET DOMAIN PROTEIN (AFU_ORTHOLOGUE AFUA_8G01020)"/>
    <property type="match status" value="1"/>
</dbReference>
<protein>
    <submittedName>
        <fullName evidence="1">Uncharacterized protein</fullName>
    </submittedName>
</protein>
<name>A0A6A6UBJ6_9PEZI</name>
<dbReference type="PANTHER" id="PTHR24148">
    <property type="entry name" value="ANKYRIN REPEAT DOMAIN-CONTAINING PROTEIN 39 HOMOLOG-RELATED"/>
    <property type="match status" value="1"/>
</dbReference>
<dbReference type="AlphaFoldDB" id="A0A6A6UBJ6"/>
<dbReference type="OrthoDB" id="2157530at2759"/>
<organism evidence="1 2">
    <name type="scientific">Microthyrium microscopicum</name>
    <dbReference type="NCBI Taxonomy" id="703497"/>
    <lineage>
        <taxon>Eukaryota</taxon>
        <taxon>Fungi</taxon>
        <taxon>Dikarya</taxon>
        <taxon>Ascomycota</taxon>
        <taxon>Pezizomycotina</taxon>
        <taxon>Dothideomycetes</taxon>
        <taxon>Dothideomycetes incertae sedis</taxon>
        <taxon>Microthyriales</taxon>
        <taxon>Microthyriaceae</taxon>
        <taxon>Microthyrium</taxon>
    </lineage>
</organism>
<sequence length="258" mass="29650">MKTRNAFFGSMLSVSIKRMYKRGIYKTWEEDSPDMYPPKVKLVSRNATLDWDIIEKAIPDHTDATSTSHKSPDSPDTLSLVLSNFQVMIKAQRHVYLELLTGEKSSSLLDVLTKFCFPNATNPRDNVYALFVSDRLGIEIDYSKSVTDMYIDVACRIINFMENIDMICKSPWPAADNRALRIDIPSWCPDFFAHGETLFLFAQHNLYDCKAEPLARLSHSDIEADHAIFELFFSYVIAIKRGKKITIEFNEGLRERDN</sequence>
<reference evidence="1" key="1">
    <citation type="journal article" date="2020" name="Stud. Mycol.">
        <title>101 Dothideomycetes genomes: a test case for predicting lifestyles and emergence of pathogens.</title>
        <authorList>
            <person name="Haridas S."/>
            <person name="Albert R."/>
            <person name="Binder M."/>
            <person name="Bloem J."/>
            <person name="Labutti K."/>
            <person name="Salamov A."/>
            <person name="Andreopoulos B."/>
            <person name="Baker S."/>
            <person name="Barry K."/>
            <person name="Bills G."/>
            <person name="Bluhm B."/>
            <person name="Cannon C."/>
            <person name="Castanera R."/>
            <person name="Culley D."/>
            <person name="Daum C."/>
            <person name="Ezra D."/>
            <person name="Gonzalez J."/>
            <person name="Henrissat B."/>
            <person name="Kuo A."/>
            <person name="Liang C."/>
            <person name="Lipzen A."/>
            <person name="Lutzoni F."/>
            <person name="Magnuson J."/>
            <person name="Mondo S."/>
            <person name="Nolan M."/>
            <person name="Ohm R."/>
            <person name="Pangilinan J."/>
            <person name="Park H.-J."/>
            <person name="Ramirez L."/>
            <person name="Alfaro M."/>
            <person name="Sun H."/>
            <person name="Tritt A."/>
            <person name="Yoshinaga Y."/>
            <person name="Zwiers L.-H."/>
            <person name="Turgeon B."/>
            <person name="Goodwin S."/>
            <person name="Spatafora J."/>
            <person name="Crous P."/>
            <person name="Grigoriev I."/>
        </authorList>
    </citation>
    <scope>NUCLEOTIDE SEQUENCE</scope>
    <source>
        <strain evidence="1">CBS 115976</strain>
    </source>
</reference>
<accession>A0A6A6UBJ6</accession>
<proteinExistence type="predicted"/>
<dbReference type="InterPro" id="IPR052895">
    <property type="entry name" value="HetReg/Transcr_Mod"/>
</dbReference>
<gene>
    <name evidence="1" type="ORF">BT63DRAFT_414310</name>
</gene>
<dbReference type="EMBL" id="MU004236">
    <property type="protein sequence ID" value="KAF2668294.1"/>
    <property type="molecule type" value="Genomic_DNA"/>
</dbReference>